<dbReference type="InterPro" id="IPR003593">
    <property type="entry name" value="AAA+_ATPase"/>
</dbReference>
<dbReference type="SMART" id="SM00382">
    <property type="entry name" value="AAA"/>
    <property type="match status" value="1"/>
</dbReference>
<dbReference type="EMBL" id="CP012543">
    <property type="protein sequence ID" value="QCD47883.1"/>
    <property type="molecule type" value="Genomic_DNA"/>
</dbReference>
<keyword evidence="2" id="KW-0547">Nucleotide-binding</keyword>
<evidence type="ECO:0000256" key="1">
    <source>
        <dbReference type="ARBA" id="ARBA00022448"/>
    </source>
</evidence>
<dbReference type="SUPFAM" id="SSF52540">
    <property type="entry name" value="P-loop containing nucleoside triphosphate hydrolases"/>
    <property type="match status" value="1"/>
</dbReference>
<proteinExistence type="predicted"/>
<dbReference type="CDD" id="cd03214">
    <property type="entry name" value="ABC_Iron-Siderophores_B12_Hemin"/>
    <property type="match status" value="1"/>
</dbReference>
<evidence type="ECO:0000256" key="2">
    <source>
        <dbReference type="ARBA" id="ARBA00022741"/>
    </source>
</evidence>
<keyword evidence="1" id="KW-0813">Transport</keyword>
<dbReference type="GO" id="GO:0005524">
    <property type="term" value="F:ATP binding"/>
    <property type="evidence" value="ECO:0007669"/>
    <property type="project" value="UniProtKB-KW"/>
</dbReference>
<dbReference type="FunFam" id="3.40.50.300:FF:000134">
    <property type="entry name" value="Iron-enterobactin ABC transporter ATP-binding protein"/>
    <property type="match status" value="1"/>
</dbReference>
<evidence type="ECO:0000256" key="3">
    <source>
        <dbReference type="ARBA" id="ARBA00022840"/>
    </source>
</evidence>
<evidence type="ECO:0000259" key="4">
    <source>
        <dbReference type="PROSITE" id="PS50893"/>
    </source>
</evidence>
<dbReference type="InterPro" id="IPR003439">
    <property type="entry name" value="ABC_transporter-like_ATP-bd"/>
</dbReference>
<dbReference type="PROSITE" id="PS00211">
    <property type="entry name" value="ABC_TRANSPORTER_1"/>
    <property type="match status" value="1"/>
</dbReference>
<protein>
    <submittedName>
        <fullName evidence="5">Metal ion ABC transporter, ATP-binding protein</fullName>
    </submittedName>
</protein>
<name>A0A6G5QQ43_CAMRE</name>
<dbReference type="InterPro" id="IPR027417">
    <property type="entry name" value="P-loop_NTPase"/>
</dbReference>
<feature type="domain" description="ABC transporter" evidence="4">
    <location>
        <begin position="3"/>
        <end position="237"/>
    </location>
</feature>
<dbReference type="Proteomes" id="UP000502377">
    <property type="component" value="Chromosome"/>
</dbReference>
<keyword evidence="3 5" id="KW-0067">ATP-binding</keyword>
<dbReference type="GO" id="GO:0016887">
    <property type="term" value="F:ATP hydrolysis activity"/>
    <property type="evidence" value="ECO:0007669"/>
    <property type="project" value="InterPro"/>
</dbReference>
<dbReference type="Gene3D" id="3.40.50.300">
    <property type="entry name" value="P-loop containing nucleotide triphosphate hydrolases"/>
    <property type="match status" value="1"/>
</dbReference>
<accession>A0A6G5QQ43</accession>
<evidence type="ECO:0000313" key="6">
    <source>
        <dbReference type="Proteomes" id="UP000502377"/>
    </source>
</evidence>
<dbReference type="KEGG" id="crx:CRECT_2297"/>
<dbReference type="RefSeq" id="WP_002944114.1">
    <property type="nucleotide sequence ID" value="NZ_CP012543.1"/>
</dbReference>
<reference evidence="5 6" key="1">
    <citation type="submission" date="2016-07" db="EMBL/GenBank/DDBJ databases">
        <title>Comparative genomics of the Campylobacter concisus group.</title>
        <authorList>
            <person name="Miller W.G."/>
            <person name="Yee E."/>
            <person name="Chapman M.H."/>
            <person name="Huynh S."/>
            <person name="Bono J.L."/>
            <person name="On S.L.W."/>
            <person name="StLeger J."/>
            <person name="Foster G."/>
            <person name="Parker C.T."/>
        </authorList>
    </citation>
    <scope>NUCLEOTIDE SEQUENCE [LARGE SCALE GENOMIC DNA]</scope>
    <source>
        <strain evidence="5 6">ATCC 33238</strain>
    </source>
</reference>
<dbReference type="PANTHER" id="PTHR42734">
    <property type="entry name" value="METAL TRANSPORT SYSTEM ATP-BINDING PROTEIN TM_0124-RELATED"/>
    <property type="match status" value="1"/>
</dbReference>
<evidence type="ECO:0000313" key="5">
    <source>
        <dbReference type="EMBL" id="QCD47883.1"/>
    </source>
</evidence>
<dbReference type="PROSITE" id="PS50893">
    <property type="entry name" value="ABC_TRANSPORTER_2"/>
    <property type="match status" value="1"/>
</dbReference>
<dbReference type="AlphaFoldDB" id="A0A6G5QQ43"/>
<gene>
    <name evidence="5" type="ORF">CRECT_2297</name>
</gene>
<sequence>MILQTKNLSFSYGGFGLEDVSIEIKRGSICGLLGTNGSGKSTFFNCCMKFLSIKGGEIYVDSQNTKHKSPAWMAKNIAYVAQHTELHFPFFVRDIVLMGRSTHVKSLFGFSKDDKRAVSEAMEFIGISHLADKKMNELSGGQRQLVFIARALAQDTPLILLDEPTSALDFKNQITLWKILKKIAVGGKTIVICTHEPNHILWFCDEVIVFRDGRIVSKGSVAQVLNDELLAKIYGDVCTFERLAQKEVILPKL</sequence>
<organism evidence="5 6">
    <name type="scientific">Campylobacter rectus</name>
    <name type="common">Wolinella recta</name>
    <dbReference type="NCBI Taxonomy" id="203"/>
    <lineage>
        <taxon>Bacteria</taxon>
        <taxon>Pseudomonadati</taxon>
        <taxon>Campylobacterota</taxon>
        <taxon>Epsilonproteobacteria</taxon>
        <taxon>Campylobacterales</taxon>
        <taxon>Campylobacteraceae</taxon>
        <taxon>Campylobacter</taxon>
    </lineage>
</organism>
<dbReference type="InterPro" id="IPR050153">
    <property type="entry name" value="Metal_Ion_Import_ABC"/>
</dbReference>
<dbReference type="Pfam" id="PF00005">
    <property type="entry name" value="ABC_tran"/>
    <property type="match status" value="1"/>
</dbReference>
<dbReference type="InterPro" id="IPR017871">
    <property type="entry name" value="ABC_transporter-like_CS"/>
</dbReference>
<dbReference type="PANTHER" id="PTHR42734:SF19">
    <property type="entry name" value="IRON COMPOUNDS ABC TRANSPORTER, ATP-BINDING PROTEIN"/>
    <property type="match status" value="1"/>
</dbReference>